<gene>
    <name evidence="1" type="ORF">CBYS24578_00011721</name>
</gene>
<sequence>MATPAFESQKILAWLHELKFHSASKTLDADYWLDNFFTENASLQYANSPVISGPSVRQMFKEVFKKLDLMTHEVLYFDFIGDRIYQAAKIRYLVKGDNADQDVIEIPGFAVFNVEHGEDEKLRCYKAEIFLDPSPVFHRIAEKGL</sequence>
<dbReference type="EMBL" id="CABFNO020001247">
    <property type="protein sequence ID" value="CAG9974163.1"/>
    <property type="molecule type" value="Genomic_DNA"/>
</dbReference>
<reference evidence="1 2" key="2">
    <citation type="submission" date="2021-10" db="EMBL/GenBank/DDBJ databases">
        <authorList>
            <person name="Piombo E."/>
        </authorList>
    </citation>
    <scope>NUCLEOTIDE SEQUENCE [LARGE SCALE GENOMIC DNA]</scope>
</reference>
<dbReference type="OrthoDB" id="9983368at2759"/>
<keyword evidence="2" id="KW-1185">Reference proteome</keyword>
<proteinExistence type="predicted"/>
<protein>
    <recommendedName>
        <fullName evidence="3">SnoaL-like domain-containing protein</fullName>
    </recommendedName>
</protein>
<dbReference type="AlphaFoldDB" id="A0A9N9XVU8"/>
<comment type="caution">
    <text evidence="1">The sequence shown here is derived from an EMBL/GenBank/DDBJ whole genome shotgun (WGS) entry which is preliminary data.</text>
</comment>
<evidence type="ECO:0000313" key="1">
    <source>
        <dbReference type="EMBL" id="CAG9974163.1"/>
    </source>
</evidence>
<evidence type="ECO:0008006" key="3">
    <source>
        <dbReference type="Google" id="ProtNLM"/>
    </source>
</evidence>
<evidence type="ECO:0000313" key="2">
    <source>
        <dbReference type="Proteomes" id="UP000754883"/>
    </source>
</evidence>
<accession>A0A9N9XVU8</accession>
<dbReference type="SUPFAM" id="SSF54427">
    <property type="entry name" value="NTF2-like"/>
    <property type="match status" value="1"/>
</dbReference>
<dbReference type="InterPro" id="IPR032710">
    <property type="entry name" value="NTF2-like_dom_sf"/>
</dbReference>
<name>A0A9N9XVU8_9HYPO</name>
<reference evidence="2" key="1">
    <citation type="submission" date="2019-06" db="EMBL/GenBank/DDBJ databases">
        <authorList>
            <person name="Broberg M."/>
        </authorList>
    </citation>
    <scope>NUCLEOTIDE SEQUENCE [LARGE SCALE GENOMIC DNA]</scope>
</reference>
<organism evidence="1 2">
    <name type="scientific">Clonostachys byssicola</name>
    <dbReference type="NCBI Taxonomy" id="160290"/>
    <lineage>
        <taxon>Eukaryota</taxon>
        <taxon>Fungi</taxon>
        <taxon>Dikarya</taxon>
        <taxon>Ascomycota</taxon>
        <taxon>Pezizomycotina</taxon>
        <taxon>Sordariomycetes</taxon>
        <taxon>Hypocreomycetidae</taxon>
        <taxon>Hypocreales</taxon>
        <taxon>Bionectriaceae</taxon>
        <taxon>Clonostachys</taxon>
    </lineage>
</organism>
<dbReference type="Proteomes" id="UP000754883">
    <property type="component" value="Unassembled WGS sequence"/>
</dbReference>